<evidence type="ECO:0000256" key="3">
    <source>
        <dbReference type="ARBA" id="ARBA00022741"/>
    </source>
</evidence>
<keyword evidence="3" id="KW-0547">Nucleotide-binding</keyword>
<dbReference type="OrthoDB" id="9778870at2"/>
<dbReference type="GO" id="GO:0140359">
    <property type="term" value="F:ABC-type transporter activity"/>
    <property type="evidence" value="ECO:0007669"/>
    <property type="project" value="InterPro"/>
</dbReference>
<protein>
    <submittedName>
        <fullName evidence="7">Teichoic acids export ATP-binding protein TagH</fullName>
        <ecNumber evidence="7">3.6.3.40</ecNumber>
    </submittedName>
</protein>
<dbReference type="GO" id="GO:0016887">
    <property type="term" value="F:ATP hydrolysis activity"/>
    <property type="evidence" value="ECO:0007669"/>
    <property type="project" value="InterPro"/>
</dbReference>
<dbReference type="Gene3D" id="3.40.50.300">
    <property type="entry name" value="P-loop containing nucleotide triphosphate hydrolases"/>
    <property type="match status" value="1"/>
</dbReference>
<dbReference type="PANTHER" id="PTHR46743:SF2">
    <property type="entry name" value="TEICHOIC ACIDS EXPORT ATP-BINDING PROTEIN TAGH"/>
    <property type="match status" value="1"/>
</dbReference>
<dbReference type="PATRIC" id="fig|1838286.3.peg.2062"/>
<keyword evidence="7" id="KW-0378">Hydrolase</keyword>
<evidence type="ECO:0000256" key="5">
    <source>
        <dbReference type="SAM" id="MobiDB-lite"/>
    </source>
</evidence>
<dbReference type="InterPro" id="IPR050683">
    <property type="entry name" value="Bact_Polysacc_Export_ATP-bd"/>
</dbReference>
<keyword evidence="4 7" id="KW-0067">ATP-binding</keyword>
<dbReference type="InterPro" id="IPR003439">
    <property type="entry name" value="ABC_transporter-like_ATP-bd"/>
</dbReference>
<keyword evidence="8" id="KW-1185">Reference proteome</keyword>
<evidence type="ECO:0000256" key="4">
    <source>
        <dbReference type="ARBA" id="ARBA00022840"/>
    </source>
</evidence>
<evidence type="ECO:0000256" key="2">
    <source>
        <dbReference type="ARBA" id="ARBA00022448"/>
    </source>
</evidence>
<dbReference type="Pfam" id="PF14524">
    <property type="entry name" value="Wzt_C"/>
    <property type="match status" value="1"/>
</dbReference>
<keyword evidence="2" id="KW-0813">Transport</keyword>
<evidence type="ECO:0000256" key="1">
    <source>
        <dbReference type="ARBA" id="ARBA00005417"/>
    </source>
</evidence>
<dbReference type="GO" id="GO:0016020">
    <property type="term" value="C:membrane"/>
    <property type="evidence" value="ECO:0007669"/>
    <property type="project" value="InterPro"/>
</dbReference>
<dbReference type="InterPro" id="IPR029439">
    <property type="entry name" value="Wzt_C"/>
</dbReference>
<dbReference type="EMBL" id="CP016094">
    <property type="protein sequence ID" value="AOS44977.1"/>
    <property type="molecule type" value="Genomic_DNA"/>
</dbReference>
<dbReference type="AlphaFoldDB" id="A0A1D8AVQ6"/>
<feature type="region of interest" description="Disordered" evidence="5">
    <location>
        <begin position="273"/>
        <end position="298"/>
    </location>
</feature>
<feature type="domain" description="ABC transporter" evidence="6">
    <location>
        <begin position="39"/>
        <end position="259"/>
    </location>
</feature>
<dbReference type="GO" id="GO:0005524">
    <property type="term" value="F:ATP binding"/>
    <property type="evidence" value="ECO:0007669"/>
    <property type="project" value="UniProtKB-KW"/>
</dbReference>
<reference evidence="7 8" key="1">
    <citation type="submission" date="2016-06" db="EMBL/GenBank/DDBJ databases">
        <title>Three novel species with peptidoglycan cell walls form the new genus Lacunisphaera gen. nov. in the family Opitutaceae of the verrucomicrobial subdivision 4.</title>
        <authorList>
            <person name="Rast P."/>
            <person name="Gloeckner I."/>
            <person name="Jogler M."/>
            <person name="Boedeker C."/>
            <person name="Jeske O."/>
            <person name="Wiegand S."/>
            <person name="Reinhardt R."/>
            <person name="Schumann P."/>
            <person name="Rohde M."/>
            <person name="Spring S."/>
            <person name="Gloeckner F.O."/>
            <person name="Jogler C."/>
        </authorList>
    </citation>
    <scope>NUCLEOTIDE SEQUENCE [LARGE SCALE GENOMIC DNA]</scope>
    <source>
        <strain evidence="7 8">IG16b</strain>
    </source>
</reference>
<dbReference type="Proteomes" id="UP000095228">
    <property type="component" value="Chromosome"/>
</dbReference>
<proteinExistence type="inferred from homology"/>
<dbReference type="Gene3D" id="2.70.50.60">
    <property type="entry name" value="abc- transporter (atp binding component) like domain"/>
    <property type="match status" value="1"/>
</dbReference>
<dbReference type="InterPro" id="IPR015860">
    <property type="entry name" value="ABC_transpr_TagH-like"/>
</dbReference>
<dbReference type="SMART" id="SM00382">
    <property type="entry name" value="AAA"/>
    <property type="match status" value="1"/>
</dbReference>
<evidence type="ECO:0000313" key="8">
    <source>
        <dbReference type="Proteomes" id="UP000095228"/>
    </source>
</evidence>
<dbReference type="CDD" id="cd10147">
    <property type="entry name" value="Wzt_C-like"/>
    <property type="match status" value="1"/>
</dbReference>
<comment type="similarity">
    <text evidence="1">Belongs to the ABC transporter superfamily.</text>
</comment>
<dbReference type="PANTHER" id="PTHR46743">
    <property type="entry name" value="TEICHOIC ACIDS EXPORT ATP-BINDING PROTEIN TAGH"/>
    <property type="match status" value="1"/>
</dbReference>
<dbReference type="SUPFAM" id="SSF52540">
    <property type="entry name" value="P-loop containing nucleoside triphosphate hydrolases"/>
    <property type="match status" value="1"/>
</dbReference>
<dbReference type="RefSeq" id="WP_069962175.1">
    <property type="nucleotide sequence ID" value="NZ_CP016094.1"/>
</dbReference>
<dbReference type="InterPro" id="IPR027417">
    <property type="entry name" value="P-loop_NTPase"/>
</dbReference>
<dbReference type="CDD" id="cd03220">
    <property type="entry name" value="ABC_KpsT_Wzt"/>
    <property type="match status" value="1"/>
</dbReference>
<sequence length="470" mass="51148">MSPPSPSESPPLITLRGVTKTYTIWDDPTARLMAPFRRLWSKSARGTEGRQFTAVKAFSLEIARGECLGIIGRNGAGKSTLLQMIAGTVQPTSGTVQINGRVAALLELGSGFNPDFTGRENILMNASILGLGREEIAARYDSIVEYSGIAEFIDQPVRTYSSGMTLRLAFAVCAHVDADILIIDEALAVGDARFQFKCHATLEQMLKEGRTIIFVSHDTNAVKRMCRTAVLLERGEMLLKGSPNDVTNIYTKLITSPHGLESIREDLAALQNKPPESDEANPAPTPTPAPQLLSSSLSAENPGTRLLAEERTHQQISDKEYAYGGEFGEITSVVLADHTGAPRLSFVTGQTIQVRITCAARQTVTAPIYALTLKDVRGQEIYGTNTYFQNQNPPDVPAGGRATVTFTLPLNILPGVFFISLGWVRLVNGEVVVIHRRYDVLRFDVMPRDKSFGLAWCPATIEVHTATTSG</sequence>
<organism evidence="7 8">
    <name type="scientific">Lacunisphaera limnophila</name>
    <dbReference type="NCBI Taxonomy" id="1838286"/>
    <lineage>
        <taxon>Bacteria</taxon>
        <taxon>Pseudomonadati</taxon>
        <taxon>Verrucomicrobiota</taxon>
        <taxon>Opitutia</taxon>
        <taxon>Opitutales</taxon>
        <taxon>Opitutaceae</taxon>
        <taxon>Lacunisphaera</taxon>
    </lineage>
</organism>
<evidence type="ECO:0000259" key="6">
    <source>
        <dbReference type="PROSITE" id="PS50893"/>
    </source>
</evidence>
<name>A0A1D8AVQ6_9BACT</name>
<evidence type="ECO:0000313" key="7">
    <source>
        <dbReference type="EMBL" id="AOS44977.1"/>
    </source>
</evidence>
<dbReference type="PROSITE" id="PS50893">
    <property type="entry name" value="ABC_TRANSPORTER_2"/>
    <property type="match status" value="1"/>
</dbReference>
<dbReference type="EC" id="3.6.3.40" evidence="7"/>
<accession>A0A1D8AVQ6</accession>
<gene>
    <name evidence="7" type="primary">tagH_1</name>
    <name evidence="7" type="ORF">Verru16b_02046</name>
</gene>
<dbReference type="KEGG" id="obg:Verru16b_02046"/>
<dbReference type="InterPro" id="IPR003593">
    <property type="entry name" value="AAA+_ATPase"/>
</dbReference>
<dbReference type="STRING" id="1838286.Verru16b_02046"/>
<dbReference type="Pfam" id="PF00005">
    <property type="entry name" value="ABC_tran"/>
    <property type="match status" value="1"/>
</dbReference>